<comment type="caution">
    <text evidence="1">The sequence shown here is derived from an EMBL/GenBank/DDBJ whole genome shotgun (WGS) entry which is preliminary data.</text>
</comment>
<evidence type="ECO:0000313" key="2">
    <source>
        <dbReference type="Proteomes" id="UP000176850"/>
    </source>
</evidence>
<dbReference type="EMBL" id="MFZH01000043">
    <property type="protein sequence ID" value="OGK17546.1"/>
    <property type="molecule type" value="Genomic_DNA"/>
</dbReference>
<protein>
    <submittedName>
        <fullName evidence="1">Uncharacterized protein</fullName>
    </submittedName>
</protein>
<sequence length="149" mass="16795">MPEEGEVDVLVEQRAQREATIRIIENIVGDEKANMAGIKSKGVTVKGAPHFVFTHNPKFGDRPERAELRIIGASSSDSVEFNIDLDDAKKIEYAHNPPPSDLTYEERWNFGEPIDPDEWTSLISFIETPLVNTNAILTKFLAYPNPEER</sequence>
<evidence type="ECO:0000313" key="1">
    <source>
        <dbReference type="EMBL" id="OGK17546.1"/>
    </source>
</evidence>
<reference evidence="1 2" key="1">
    <citation type="journal article" date="2016" name="Nat. Commun.">
        <title>Thousands of microbial genomes shed light on interconnected biogeochemical processes in an aquifer system.</title>
        <authorList>
            <person name="Anantharaman K."/>
            <person name="Brown C.T."/>
            <person name="Hug L.A."/>
            <person name="Sharon I."/>
            <person name="Castelle C.J."/>
            <person name="Probst A.J."/>
            <person name="Thomas B.C."/>
            <person name="Singh A."/>
            <person name="Wilkins M.J."/>
            <person name="Karaoz U."/>
            <person name="Brodie E.L."/>
            <person name="Williams K.H."/>
            <person name="Hubbard S.S."/>
            <person name="Banfield J.F."/>
        </authorList>
    </citation>
    <scope>NUCLEOTIDE SEQUENCE [LARGE SCALE GENOMIC DNA]</scope>
</reference>
<dbReference type="Proteomes" id="UP000176850">
    <property type="component" value="Unassembled WGS sequence"/>
</dbReference>
<name>A0A1F7GFE0_9BACT</name>
<organism evidence="1 2">
    <name type="scientific">Candidatus Roizmanbacteria bacterium RIFCSPHIGHO2_01_FULL_39_24</name>
    <dbReference type="NCBI Taxonomy" id="1802032"/>
    <lineage>
        <taxon>Bacteria</taxon>
        <taxon>Candidatus Roizmaniibacteriota</taxon>
    </lineage>
</organism>
<accession>A0A1F7GFE0</accession>
<gene>
    <name evidence="1" type="ORF">A2799_04050</name>
</gene>
<dbReference type="AlphaFoldDB" id="A0A1F7GFE0"/>
<proteinExistence type="predicted"/>